<keyword evidence="1" id="KW-0732">Signal</keyword>
<evidence type="ECO:0000256" key="2">
    <source>
        <dbReference type="ARBA" id="ARBA00022737"/>
    </source>
</evidence>
<keyword evidence="3" id="KW-0325">Glycoprotein</keyword>
<comment type="caution">
    <text evidence="5">The sequence shown here is derived from an EMBL/GenBank/DDBJ whole genome shotgun (WGS) entry which is preliminary data.</text>
</comment>
<reference evidence="5 6" key="1">
    <citation type="journal article" date="2018" name="Nat. Ecol. Evol.">
        <title>Shark genomes provide insights into elasmobranch evolution and the origin of vertebrates.</title>
        <authorList>
            <person name="Hara Y"/>
            <person name="Yamaguchi K"/>
            <person name="Onimaru K"/>
            <person name="Kadota M"/>
            <person name="Koyanagi M"/>
            <person name="Keeley SD"/>
            <person name="Tatsumi K"/>
            <person name="Tanaka K"/>
            <person name="Motone F"/>
            <person name="Kageyama Y"/>
            <person name="Nozu R"/>
            <person name="Adachi N"/>
            <person name="Nishimura O"/>
            <person name="Nakagawa R"/>
            <person name="Tanegashima C"/>
            <person name="Kiyatake I"/>
            <person name="Matsumoto R"/>
            <person name="Murakumo K"/>
            <person name="Nishida K"/>
            <person name="Terakita A"/>
            <person name="Kuratani S"/>
            <person name="Sato K"/>
            <person name="Hyodo S Kuraku.S."/>
        </authorList>
    </citation>
    <scope>NUCLEOTIDE SEQUENCE [LARGE SCALE GENOMIC DNA]</scope>
</reference>
<dbReference type="InterPro" id="IPR051561">
    <property type="entry name" value="FRAS1_ECM"/>
</dbReference>
<organism evidence="5 6">
    <name type="scientific">Scyliorhinus torazame</name>
    <name type="common">Cloudy catshark</name>
    <name type="synonym">Catulus torazame</name>
    <dbReference type="NCBI Taxonomy" id="75743"/>
    <lineage>
        <taxon>Eukaryota</taxon>
        <taxon>Metazoa</taxon>
        <taxon>Chordata</taxon>
        <taxon>Craniata</taxon>
        <taxon>Vertebrata</taxon>
        <taxon>Chondrichthyes</taxon>
        <taxon>Elasmobranchii</taxon>
        <taxon>Galeomorphii</taxon>
        <taxon>Galeoidea</taxon>
        <taxon>Carcharhiniformes</taxon>
        <taxon>Scyliorhinidae</taxon>
        <taxon>Scyliorhinus</taxon>
    </lineage>
</organism>
<dbReference type="PANTHER" id="PTHR45739">
    <property type="entry name" value="MATRIX PROTEIN, PUTATIVE-RELATED"/>
    <property type="match status" value="1"/>
</dbReference>
<dbReference type="Proteomes" id="UP000288216">
    <property type="component" value="Unassembled WGS sequence"/>
</dbReference>
<evidence type="ECO:0000313" key="6">
    <source>
        <dbReference type="Proteomes" id="UP000288216"/>
    </source>
</evidence>
<sequence>VEFEVHDLYFRNSAPIMVHISIRTADTNAPRISWNMGLDLLEGQSRPITWEQFQVVDNDDLSAVRLVTVDGLQHGRITVRGGKGFMFTVNDIKSGVVRYHHDDSDSTNDFVVFRIFDGFHSTRHKFPINILPKDDSPPFLINNVIFELCEDQEILIEKFMLQASDMDSSDDYILFKIIKTPQAGEIMKRPAPELTGLFCL</sequence>
<keyword evidence="6" id="KW-1185">Reference proteome</keyword>
<evidence type="ECO:0000313" key="5">
    <source>
        <dbReference type="EMBL" id="GCB75222.1"/>
    </source>
</evidence>
<evidence type="ECO:0000256" key="1">
    <source>
        <dbReference type="ARBA" id="ARBA00022729"/>
    </source>
</evidence>
<evidence type="ECO:0000256" key="4">
    <source>
        <dbReference type="PROSITE-ProRule" id="PRU01201"/>
    </source>
</evidence>
<protein>
    <recommendedName>
        <fullName evidence="7">Cadherin domain-containing protein</fullName>
    </recommendedName>
</protein>
<evidence type="ECO:0000256" key="3">
    <source>
        <dbReference type="ARBA" id="ARBA00023180"/>
    </source>
</evidence>
<gene>
    <name evidence="5" type="ORF">scyTo_0020337</name>
</gene>
<accession>A0A401PQ23</accession>
<dbReference type="GO" id="GO:0009653">
    <property type="term" value="P:anatomical structure morphogenesis"/>
    <property type="evidence" value="ECO:0007669"/>
    <property type="project" value="TreeGrafter"/>
</dbReference>
<proteinExistence type="predicted"/>
<dbReference type="PROSITE" id="PS51854">
    <property type="entry name" value="CSPG"/>
    <property type="match status" value="1"/>
</dbReference>
<dbReference type="InterPro" id="IPR039005">
    <property type="entry name" value="CSPG_rpt"/>
</dbReference>
<feature type="non-terminal residue" evidence="5">
    <location>
        <position position="1"/>
    </location>
</feature>
<dbReference type="OrthoDB" id="430044at2759"/>
<name>A0A401PQ23_SCYTO</name>
<dbReference type="EMBL" id="BFAA01016295">
    <property type="protein sequence ID" value="GCB75222.1"/>
    <property type="molecule type" value="Genomic_DNA"/>
</dbReference>
<evidence type="ECO:0008006" key="7">
    <source>
        <dbReference type="Google" id="ProtNLM"/>
    </source>
</evidence>
<dbReference type="AlphaFoldDB" id="A0A401PQ23"/>
<keyword evidence="2" id="KW-0677">Repeat</keyword>
<feature type="repeat" description="CSPG" evidence="4">
    <location>
        <begin position="29"/>
        <end position="116"/>
    </location>
</feature>
<dbReference type="PANTHER" id="PTHR45739:SF7">
    <property type="entry name" value="FRAS1-RELATED EXTRACELLULAR MATRIX PROTEIN 1"/>
    <property type="match status" value="1"/>
</dbReference>
<dbReference type="STRING" id="75743.A0A401PQ23"/>
<dbReference type="Pfam" id="PF16184">
    <property type="entry name" value="Cadherin_3"/>
    <property type="match status" value="2"/>
</dbReference>